<reference evidence="6" key="1">
    <citation type="journal article" date="2014" name="Proc. Natl. Acad. Sci. U.S.A.">
        <title>Extensive sampling of basidiomycete genomes demonstrates inadequacy of the white-rot/brown-rot paradigm for wood decay fungi.</title>
        <authorList>
            <person name="Riley R."/>
            <person name="Salamov A.A."/>
            <person name="Brown D.W."/>
            <person name="Nagy L.G."/>
            <person name="Floudas D."/>
            <person name="Held B.W."/>
            <person name="Levasseur A."/>
            <person name="Lombard V."/>
            <person name="Morin E."/>
            <person name="Otillar R."/>
            <person name="Lindquist E.A."/>
            <person name="Sun H."/>
            <person name="LaButti K.M."/>
            <person name="Schmutz J."/>
            <person name="Jabbour D."/>
            <person name="Luo H."/>
            <person name="Baker S.E."/>
            <person name="Pisabarro A.G."/>
            <person name="Walton J.D."/>
            <person name="Blanchette R.A."/>
            <person name="Henrissat B."/>
            <person name="Martin F."/>
            <person name="Cullen D."/>
            <person name="Hibbett D.S."/>
            <person name="Grigoriev I.V."/>
        </authorList>
    </citation>
    <scope>NUCLEOTIDE SEQUENCE [LARGE SCALE GENOMIC DNA]</scope>
    <source>
        <strain evidence="6">FD-172 SS1</strain>
    </source>
</reference>
<name>A0A067MA84_BOTB1</name>
<organism evidence="5 6">
    <name type="scientific">Botryobasidium botryosum (strain FD-172 SS1)</name>
    <dbReference type="NCBI Taxonomy" id="930990"/>
    <lineage>
        <taxon>Eukaryota</taxon>
        <taxon>Fungi</taxon>
        <taxon>Dikarya</taxon>
        <taxon>Basidiomycota</taxon>
        <taxon>Agaricomycotina</taxon>
        <taxon>Agaricomycetes</taxon>
        <taxon>Cantharellales</taxon>
        <taxon>Botryobasidiaceae</taxon>
        <taxon>Botryobasidium</taxon>
    </lineage>
</organism>
<dbReference type="SUPFAM" id="SSF52540">
    <property type="entry name" value="P-loop containing nucleoside triphosphate hydrolases"/>
    <property type="match status" value="1"/>
</dbReference>
<dbReference type="HOGENOM" id="CLU_010294_0_0_1"/>
<dbReference type="InParanoid" id="A0A067MA84"/>
<sequence length="234" mass="26332">MAAFGIRAVAINSQTIAEARTMGEDLYASVRSSRFDMVLLSPEQLSSKGFEKLLDDPEFRKNFWSLCIDEAHLCVLWGEDFREAYRVLGDIRARIPAHTVVIAVTATLPGGAAEEALREHQRSFPQLRWILDQKRATAIYCNTIDLGLRVAIYLWNCMPPGPERLRRLRIYNALMRQEHNIETIRMLGTDSEFNVVVGTVAFGLGLDVAIRDVVCLGVPSSVDQWVQQIGRAAR</sequence>
<dbReference type="InterPro" id="IPR027417">
    <property type="entry name" value="P-loop_NTPase"/>
</dbReference>
<evidence type="ECO:0000259" key="4">
    <source>
        <dbReference type="PROSITE" id="PS51194"/>
    </source>
</evidence>
<feature type="non-terminal residue" evidence="5">
    <location>
        <position position="234"/>
    </location>
</feature>
<dbReference type="GO" id="GO:0005694">
    <property type="term" value="C:chromosome"/>
    <property type="evidence" value="ECO:0007669"/>
    <property type="project" value="TreeGrafter"/>
</dbReference>
<dbReference type="PANTHER" id="PTHR13710">
    <property type="entry name" value="DNA HELICASE RECQ FAMILY MEMBER"/>
    <property type="match status" value="1"/>
</dbReference>
<protein>
    <recommendedName>
        <fullName evidence="3">DNA 3'-5' helicase</fullName>
        <ecNumber evidence="3">5.6.2.4</ecNumber>
    </recommendedName>
</protein>
<evidence type="ECO:0000256" key="1">
    <source>
        <dbReference type="ARBA" id="ARBA00005446"/>
    </source>
</evidence>
<dbReference type="PANTHER" id="PTHR13710:SF120">
    <property type="entry name" value="BIFUNCTIONAL 3'-5' EXONUCLEASE_ATP-DEPENDENT HELICASE WRN"/>
    <property type="match status" value="1"/>
</dbReference>
<dbReference type="AlphaFoldDB" id="A0A067MA84"/>
<proteinExistence type="inferred from homology"/>
<dbReference type="GO" id="GO:0009378">
    <property type="term" value="F:four-way junction helicase activity"/>
    <property type="evidence" value="ECO:0007669"/>
    <property type="project" value="TreeGrafter"/>
</dbReference>
<evidence type="ECO:0000313" key="5">
    <source>
        <dbReference type="EMBL" id="KDQ08757.1"/>
    </source>
</evidence>
<dbReference type="Gene3D" id="3.40.50.300">
    <property type="entry name" value="P-loop containing nucleotide triphosphate hydrolases"/>
    <property type="match status" value="2"/>
</dbReference>
<dbReference type="EMBL" id="KL198086">
    <property type="protein sequence ID" value="KDQ08757.1"/>
    <property type="molecule type" value="Genomic_DNA"/>
</dbReference>
<accession>A0A067MA84</accession>
<evidence type="ECO:0000256" key="3">
    <source>
        <dbReference type="ARBA" id="ARBA00034808"/>
    </source>
</evidence>
<dbReference type="GO" id="GO:0005737">
    <property type="term" value="C:cytoplasm"/>
    <property type="evidence" value="ECO:0007669"/>
    <property type="project" value="TreeGrafter"/>
</dbReference>
<evidence type="ECO:0000256" key="2">
    <source>
        <dbReference type="ARBA" id="ARBA00034617"/>
    </source>
</evidence>
<dbReference type="InterPro" id="IPR001650">
    <property type="entry name" value="Helicase_C-like"/>
</dbReference>
<gene>
    <name evidence="5" type="ORF">BOTBODRAFT_118102</name>
</gene>
<dbReference type="GO" id="GO:0043138">
    <property type="term" value="F:3'-5' DNA helicase activity"/>
    <property type="evidence" value="ECO:0007669"/>
    <property type="project" value="UniProtKB-EC"/>
</dbReference>
<dbReference type="Proteomes" id="UP000027195">
    <property type="component" value="Unassembled WGS sequence"/>
</dbReference>
<dbReference type="GO" id="GO:0000724">
    <property type="term" value="P:double-strand break repair via homologous recombination"/>
    <property type="evidence" value="ECO:0007669"/>
    <property type="project" value="TreeGrafter"/>
</dbReference>
<feature type="domain" description="Helicase C-terminal" evidence="4">
    <location>
        <begin position="126"/>
        <end position="234"/>
    </location>
</feature>
<dbReference type="EC" id="5.6.2.4" evidence="3"/>
<comment type="similarity">
    <text evidence="1">Belongs to the helicase family. RecQ subfamily.</text>
</comment>
<dbReference type="Pfam" id="PF00271">
    <property type="entry name" value="Helicase_C"/>
    <property type="match status" value="1"/>
</dbReference>
<keyword evidence="6" id="KW-1185">Reference proteome</keyword>
<evidence type="ECO:0000313" key="6">
    <source>
        <dbReference type="Proteomes" id="UP000027195"/>
    </source>
</evidence>
<dbReference type="GO" id="GO:0005634">
    <property type="term" value="C:nucleus"/>
    <property type="evidence" value="ECO:0007669"/>
    <property type="project" value="TreeGrafter"/>
</dbReference>
<dbReference type="OrthoDB" id="3260945at2759"/>
<dbReference type="STRING" id="930990.A0A067MA84"/>
<comment type="catalytic activity">
    <reaction evidence="2">
        <text>Couples ATP hydrolysis with the unwinding of duplex DNA by translocating in the 3'-5' direction.</text>
        <dbReference type="EC" id="5.6.2.4"/>
    </reaction>
</comment>
<dbReference type="PROSITE" id="PS51194">
    <property type="entry name" value="HELICASE_CTER"/>
    <property type="match status" value="1"/>
</dbReference>